<evidence type="ECO:0000313" key="3">
    <source>
        <dbReference type="Proteomes" id="UP001183410"/>
    </source>
</evidence>
<keyword evidence="2" id="KW-0540">Nuclease</keyword>
<dbReference type="Gene3D" id="1.10.30.50">
    <property type="match status" value="1"/>
</dbReference>
<gene>
    <name evidence="2" type="ORF">RM844_17055</name>
</gene>
<accession>A0ABU2JSM8</accession>
<keyword evidence="3" id="KW-1185">Reference proteome</keyword>
<dbReference type="Pfam" id="PF01844">
    <property type="entry name" value="HNH"/>
    <property type="match status" value="1"/>
</dbReference>
<dbReference type="GO" id="GO:0004519">
    <property type="term" value="F:endonuclease activity"/>
    <property type="evidence" value="ECO:0007669"/>
    <property type="project" value="UniProtKB-KW"/>
</dbReference>
<evidence type="ECO:0000259" key="1">
    <source>
        <dbReference type="SMART" id="SM00507"/>
    </source>
</evidence>
<dbReference type="CDD" id="cd00085">
    <property type="entry name" value="HNHc"/>
    <property type="match status" value="1"/>
</dbReference>
<evidence type="ECO:0000313" key="2">
    <source>
        <dbReference type="EMBL" id="MDT0267991.1"/>
    </source>
</evidence>
<comment type="caution">
    <text evidence="2">The sequence shown here is derived from an EMBL/GenBank/DDBJ whole genome shotgun (WGS) entry which is preliminary data.</text>
</comment>
<dbReference type="InterPro" id="IPR003615">
    <property type="entry name" value="HNH_nuc"/>
</dbReference>
<keyword evidence="2" id="KW-0378">Hydrolase</keyword>
<keyword evidence="2" id="KW-0255">Endonuclease</keyword>
<proteinExistence type="predicted"/>
<name>A0ABU2JSM8_9ACTN</name>
<protein>
    <submittedName>
        <fullName evidence="2">HNH endonuclease signature motif containing protein</fullName>
    </submittedName>
</protein>
<dbReference type="Proteomes" id="UP001183410">
    <property type="component" value="Unassembled WGS sequence"/>
</dbReference>
<sequence>MLRRCLECQELATHRGRCAVHFAAYERRTGVRQRRERRAVTARFFDAAAALRHLVREAGYVPCAWCGRRFPASAVEVDHVCPLSDGGRDVASNLQILCLSCHREKTARSGITGAP</sequence>
<organism evidence="2 3">
    <name type="scientific">Streptomyces chisholmiae</name>
    <dbReference type="NCBI Taxonomy" id="3075540"/>
    <lineage>
        <taxon>Bacteria</taxon>
        <taxon>Bacillati</taxon>
        <taxon>Actinomycetota</taxon>
        <taxon>Actinomycetes</taxon>
        <taxon>Kitasatosporales</taxon>
        <taxon>Streptomycetaceae</taxon>
        <taxon>Streptomyces</taxon>
    </lineage>
</organism>
<dbReference type="RefSeq" id="WP_311668074.1">
    <property type="nucleotide sequence ID" value="NZ_JAVREO010000009.1"/>
</dbReference>
<feature type="domain" description="HNH nuclease" evidence="1">
    <location>
        <begin position="50"/>
        <end position="103"/>
    </location>
</feature>
<dbReference type="InterPro" id="IPR002711">
    <property type="entry name" value="HNH"/>
</dbReference>
<reference evidence="3" key="1">
    <citation type="submission" date="2023-07" db="EMBL/GenBank/DDBJ databases">
        <title>30 novel species of actinomycetes from the DSMZ collection.</title>
        <authorList>
            <person name="Nouioui I."/>
        </authorList>
    </citation>
    <scope>NUCLEOTIDE SEQUENCE [LARGE SCALE GENOMIC DNA]</scope>
    <source>
        <strain evidence="3">DSM 44915</strain>
    </source>
</reference>
<dbReference type="EMBL" id="JAVREO010000009">
    <property type="protein sequence ID" value="MDT0267991.1"/>
    <property type="molecule type" value="Genomic_DNA"/>
</dbReference>
<dbReference type="SMART" id="SM00507">
    <property type="entry name" value="HNHc"/>
    <property type="match status" value="1"/>
</dbReference>